<comment type="caution">
    <text evidence="7">The sequence shown here is derived from an EMBL/GenBank/DDBJ whole genome shotgun (WGS) entry which is preliminary data.</text>
</comment>
<dbReference type="GO" id="GO:0006261">
    <property type="term" value="P:DNA-templated DNA replication"/>
    <property type="evidence" value="ECO:0007669"/>
    <property type="project" value="InterPro"/>
</dbReference>
<comment type="similarity">
    <text evidence="1">Belongs to the DNA polymerase type-A family.</text>
</comment>
<dbReference type="SUPFAM" id="SSF53098">
    <property type="entry name" value="Ribonuclease H-like"/>
    <property type="match status" value="1"/>
</dbReference>
<evidence type="ECO:0000256" key="4">
    <source>
        <dbReference type="ARBA" id="ARBA00022705"/>
    </source>
</evidence>
<dbReference type="GeneID" id="57346997"/>
<dbReference type="InterPro" id="IPR036397">
    <property type="entry name" value="RNaseH_sf"/>
</dbReference>
<dbReference type="GO" id="GO:0003887">
    <property type="term" value="F:DNA-directed DNA polymerase activity"/>
    <property type="evidence" value="ECO:0007669"/>
    <property type="project" value="UniProtKB-EC"/>
</dbReference>
<comment type="subunit">
    <text evidence="2">Single-chain monomer with multiple functions.</text>
</comment>
<reference evidence="7 8" key="1">
    <citation type="submission" date="2020-05" db="EMBL/GenBank/DDBJ databases">
        <title>Whole Genome Sequences of Enterobacteriales Associated with the International Space Station.</title>
        <authorList>
            <person name="Bharadwaj A."/>
            <person name="Daudu R."/>
            <person name="Singh N."/>
            <person name="Wood J."/>
            <person name="Debieu M."/>
            <person name="Mason C."/>
            <person name="Wang C."/>
            <person name="Venkateswaran K."/>
        </authorList>
    </citation>
    <scope>NUCLEOTIDE SEQUENCE [LARGE SCALE GENOMIC DNA]</scope>
    <source>
        <strain evidence="7 8">IF5SW-B1</strain>
    </source>
</reference>
<name>A0A7Y6NGZ4_9GAMM</name>
<evidence type="ECO:0000313" key="7">
    <source>
        <dbReference type="EMBL" id="NUY98380.1"/>
    </source>
</evidence>
<dbReference type="Gene3D" id="3.30.420.10">
    <property type="entry name" value="Ribonuclease H-like superfamily/Ribonuclease H"/>
    <property type="match status" value="1"/>
</dbReference>
<evidence type="ECO:0000313" key="8">
    <source>
        <dbReference type="Proteomes" id="UP000566985"/>
    </source>
</evidence>
<dbReference type="GO" id="GO:0006302">
    <property type="term" value="P:double-strand break repair"/>
    <property type="evidence" value="ECO:0007669"/>
    <property type="project" value="TreeGrafter"/>
</dbReference>
<dbReference type="Gene3D" id="1.20.1060.10">
    <property type="entry name" value="Taq DNA Polymerase, Chain T, domain 4"/>
    <property type="match status" value="1"/>
</dbReference>
<evidence type="ECO:0000256" key="5">
    <source>
        <dbReference type="ARBA" id="ARBA00049244"/>
    </source>
</evidence>
<protein>
    <recommendedName>
        <fullName evidence="3">DNA-directed DNA polymerase</fullName>
        <ecNumber evidence="3">2.7.7.7</ecNumber>
    </recommendedName>
</protein>
<dbReference type="PANTHER" id="PTHR10133">
    <property type="entry name" value="DNA POLYMERASE I"/>
    <property type="match status" value="1"/>
</dbReference>
<dbReference type="Pfam" id="PF00476">
    <property type="entry name" value="DNA_pol_A"/>
    <property type="match status" value="1"/>
</dbReference>
<evidence type="ECO:0000256" key="1">
    <source>
        <dbReference type="ARBA" id="ARBA00007705"/>
    </source>
</evidence>
<dbReference type="InterPro" id="IPR001098">
    <property type="entry name" value="DNA-dir_DNA_pol_A_palm_dom"/>
</dbReference>
<dbReference type="AlphaFoldDB" id="A0A7Y6NGZ4"/>
<dbReference type="Proteomes" id="UP000566985">
    <property type="component" value="Unassembled WGS sequence"/>
</dbReference>
<dbReference type="InterPro" id="IPR043502">
    <property type="entry name" value="DNA/RNA_pol_sf"/>
</dbReference>
<dbReference type="PRINTS" id="PR00868">
    <property type="entry name" value="DNAPOLI"/>
</dbReference>
<dbReference type="InterPro" id="IPR002298">
    <property type="entry name" value="DNA_polymerase_A"/>
</dbReference>
<gene>
    <name evidence="7" type="ORF">HU668_18145</name>
</gene>
<dbReference type="Gene3D" id="1.10.150.20">
    <property type="entry name" value="5' to 3' exonuclease, C-terminal subdomain"/>
    <property type="match status" value="1"/>
</dbReference>
<dbReference type="Gene3D" id="3.30.70.370">
    <property type="match status" value="1"/>
</dbReference>
<dbReference type="GO" id="GO:0003677">
    <property type="term" value="F:DNA binding"/>
    <property type="evidence" value="ECO:0007669"/>
    <property type="project" value="InterPro"/>
</dbReference>
<dbReference type="EMBL" id="JABWPM010000025">
    <property type="protein sequence ID" value="NUY98380.1"/>
    <property type="molecule type" value="Genomic_DNA"/>
</dbReference>
<evidence type="ECO:0000256" key="3">
    <source>
        <dbReference type="ARBA" id="ARBA00012417"/>
    </source>
</evidence>
<feature type="domain" description="DNA-directed DNA polymerase family A palm" evidence="6">
    <location>
        <begin position="566"/>
        <end position="793"/>
    </location>
</feature>
<evidence type="ECO:0000256" key="2">
    <source>
        <dbReference type="ARBA" id="ARBA00011541"/>
    </source>
</evidence>
<evidence type="ECO:0000259" key="6">
    <source>
        <dbReference type="SMART" id="SM00482"/>
    </source>
</evidence>
<accession>A0A7Y6NGZ4</accession>
<dbReference type="InterPro" id="IPR012337">
    <property type="entry name" value="RNaseH-like_sf"/>
</dbReference>
<proteinExistence type="inferred from homology"/>
<sequence length="861" mass="97832">MRYTTFDVEGTKYPVCFLTKPLQLRQKELRANYVDPLNNLGVHPSTILAYDLLTTGKKTPATRQKEYLSVDLLPTLAALQVEWLVVCDAEYFKTLTKCTKADRHIGYIEKCVFEGFEHMNVIYCPNYSGLFYDPSLQPKIDTALETLVNGMRDTYQPPGIDIIHYADYPQTVAEIETWLTKFWQEKTDLTVDIETYGLKHYKAGIGTICFCWSKHEGIAFRVDHLRNQAERRQVRALLKWFFTNWLGRAVYHNISFDAYVLIYQLFMRDLLDTQGLIQGLDIMLRNWDCTKLITYLATNSCAGNKLSLKDVAQEFCGNYAQGDIDDITLIEPDTLLQYNLIDGLGTWFALEKHWHTLVQDNQLDIYENLFKPAIKDIIQMQLTGLPLDMAQVKIGKVQLEADRDSAIKRIRSSNAVLNFTRIMNEEWVAEKNATLKKKRVTIDDAKEVFNPGSGPQLQKLLYEVLGLPVLDYTDSKLPATGGKTLKKLVHHTQDPDVQQLLEGLIDFKAVDKILTSFIPAFEAAPQAADGWHYLHGNFNLGGTVSGRLSSNGPNLQNLPATGSKYAKVIKKMFAAPEGWLFVGLDYSSLEDRISALTTKDPNKLKVYTDGYDGHCLRAQAYFADEMPDIDPTSVESVNSIADKYPDWRQKSKTPTFLLTYGGTYHGLMGSLGFSKDFAQMIEKRYHELYVVSDQWVAKQVQQACSDGYVTAAFGLRVRTPLLSQVVLGTSRTPYEAEAEGRTAGNALGQSWGLLNSRSAMAFMKKVRESEWKYDIRPCAQIHDAQYYLVRNNSHLLRWMNEELVKEVEWQDDPLIWHDEVKLGGDLSVFYPDWSNEMVIPNGVTEEKIIELAAAHMQPEAA</sequence>
<comment type="catalytic activity">
    <reaction evidence="5">
        <text>DNA(n) + a 2'-deoxyribonucleoside 5'-triphosphate = DNA(n+1) + diphosphate</text>
        <dbReference type="Rhea" id="RHEA:22508"/>
        <dbReference type="Rhea" id="RHEA-COMP:17339"/>
        <dbReference type="Rhea" id="RHEA-COMP:17340"/>
        <dbReference type="ChEBI" id="CHEBI:33019"/>
        <dbReference type="ChEBI" id="CHEBI:61560"/>
        <dbReference type="ChEBI" id="CHEBI:173112"/>
        <dbReference type="EC" id="2.7.7.7"/>
    </reaction>
</comment>
<keyword evidence="4" id="KW-0235">DNA replication</keyword>
<dbReference type="PANTHER" id="PTHR10133:SF27">
    <property type="entry name" value="DNA POLYMERASE NU"/>
    <property type="match status" value="1"/>
</dbReference>
<dbReference type="EC" id="2.7.7.7" evidence="3"/>
<organism evidence="7 8">
    <name type="scientific">Pantoea brenneri</name>
    <dbReference type="NCBI Taxonomy" id="472694"/>
    <lineage>
        <taxon>Bacteria</taxon>
        <taxon>Pseudomonadati</taxon>
        <taxon>Pseudomonadota</taxon>
        <taxon>Gammaproteobacteria</taxon>
        <taxon>Enterobacterales</taxon>
        <taxon>Erwiniaceae</taxon>
        <taxon>Pantoea</taxon>
    </lineage>
</organism>
<dbReference type="RefSeq" id="WP_069729521.1">
    <property type="nucleotide sequence ID" value="NZ_JABWPE010000025.1"/>
</dbReference>
<dbReference type="SUPFAM" id="SSF56672">
    <property type="entry name" value="DNA/RNA polymerases"/>
    <property type="match status" value="1"/>
</dbReference>
<dbReference type="SMART" id="SM00482">
    <property type="entry name" value="POLAc"/>
    <property type="match status" value="1"/>
</dbReference>